<evidence type="ECO:0000256" key="1">
    <source>
        <dbReference type="SAM" id="MobiDB-lite"/>
    </source>
</evidence>
<proteinExistence type="predicted"/>
<feature type="compositionally biased region" description="Pro residues" evidence="1">
    <location>
        <begin position="25"/>
        <end position="35"/>
    </location>
</feature>
<reference evidence="2 3" key="1">
    <citation type="journal article" date="2014" name="Nature">
        <title>Viral tagging reveals discrete populations in Synechococcus viral genome sequence space.</title>
        <authorList>
            <person name="Deng L."/>
            <person name="Ignacio Espinoza J.C."/>
            <person name="Gregory A.C."/>
            <person name="Poulos B.T."/>
            <person name="Weitz J.S."/>
            <person name="Hugenholtz P."/>
            <person name="Sullivan M.B."/>
        </authorList>
    </citation>
    <scope>NUCLEOTIDE SEQUENCE [LARGE SCALE GENOMIC DNA]</scope>
</reference>
<protein>
    <submittedName>
        <fullName evidence="2">Uncharacterized protein</fullName>
    </submittedName>
</protein>
<organism evidence="2 3">
    <name type="scientific">Synechococcus phage S-MbCM6</name>
    <dbReference type="NCBI Taxonomy" id="3126011"/>
    <lineage>
        <taxon>Viruses</taxon>
        <taxon>Duplodnaviria</taxon>
        <taxon>Heunggongvirae</taxon>
        <taxon>Uroviricota</taxon>
        <taxon>Caudoviricetes</taxon>
        <taxon>Pantevenvirales</taxon>
        <taxon>Kyanoviridae</taxon>
        <taxon>Namakavirus</taxon>
        <taxon>Namakavirus smbcm6</taxon>
    </lineage>
</organism>
<feature type="region of interest" description="Disordered" evidence="1">
    <location>
        <begin position="1"/>
        <end position="64"/>
    </location>
</feature>
<sequence length="64" mass="6691">MVMTGPPPVNPVKPKKEATDTKAPGTPPTPPPAPPASIQCPTQEQLSKEPVGFLFDSGRKEVIG</sequence>
<dbReference type="GeneID" id="14005651"/>
<accession>H8ZMQ6</accession>
<dbReference type="Proteomes" id="UP000007596">
    <property type="component" value="Segment"/>
</dbReference>
<dbReference type="KEGG" id="vg:14005651"/>
<evidence type="ECO:0000313" key="2">
    <source>
        <dbReference type="EMBL" id="AFD02767.1"/>
    </source>
</evidence>
<dbReference type="EMBL" id="JN371768">
    <property type="protein sequence ID" value="AFD02767.1"/>
    <property type="molecule type" value="Genomic_DNA"/>
</dbReference>
<keyword evidence="3" id="KW-1185">Reference proteome</keyword>
<dbReference type="RefSeq" id="YP_007001877.1">
    <property type="nucleotide sequence ID" value="NC_019444.1"/>
</dbReference>
<feature type="compositionally biased region" description="Pro residues" evidence="1">
    <location>
        <begin position="1"/>
        <end position="11"/>
    </location>
</feature>
<evidence type="ECO:0000313" key="3">
    <source>
        <dbReference type="Proteomes" id="UP000007596"/>
    </source>
</evidence>
<name>H8ZMQ6_9CAUD</name>